<comment type="caution">
    <text evidence="5">The sequence shown here is derived from an EMBL/GenBank/DDBJ whole genome shotgun (WGS) entry which is preliminary data.</text>
</comment>
<dbReference type="PROSITE" id="PS50110">
    <property type="entry name" value="RESPONSE_REGULATORY"/>
    <property type="match status" value="1"/>
</dbReference>
<accession>A0ABQ3UPL8</accession>
<dbReference type="Gene3D" id="3.30.450.30">
    <property type="entry name" value="Dynein light chain 2a, cytoplasmic"/>
    <property type="match status" value="1"/>
</dbReference>
<dbReference type="InterPro" id="IPR025497">
    <property type="entry name" value="PatA-like_N"/>
</dbReference>
<name>A0ABQ3UPL8_9CHLR</name>
<dbReference type="PANTHER" id="PTHR44591">
    <property type="entry name" value="STRESS RESPONSE REGULATOR PROTEIN 1"/>
    <property type="match status" value="1"/>
</dbReference>
<dbReference type="InterPro" id="IPR001789">
    <property type="entry name" value="Sig_transdc_resp-reg_receiver"/>
</dbReference>
<evidence type="ECO:0000259" key="4">
    <source>
        <dbReference type="PROSITE" id="PS50110"/>
    </source>
</evidence>
<dbReference type="Pfam" id="PF00072">
    <property type="entry name" value="Response_reg"/>
    <property type="match status" value="1"/>
</dbReference>
<dbReference type="PANTHER" id="PTHR44591:SF3">
    <property type="entry name" value="RESPONSE REGULATORY DOMAIN-CONTAINING PROTEIN"/>
    <property type="match status" value="1"/>
</dbReference>
<proteinExistence type="predicted"/>
<dbReference type="EMBL" id="BNJG01000001">
    <property type="protein sequence ID" value="GHO54681.1"/>
    <property type="molecule type" value="Genomic_DNA"/>
</dbReference>
<feature type="domain" description="Response regulatory" evidence="4">
    <location>
        <begin position="6"/>
        <end position="120"/>
    </location>
</feature>
<dbReference type="InterPro" id="IPR050595">
    <property type="entry name" value="Bact_response_regulator"/>
</dbReference>
<evidence type="ECO:0000313" key="6">
    <source>
        <dbReference type="Proteomes" id="UP000654345"/>
    </source>
</evidence>
<dbReference type="InterPro" id="IPR011006">
    <property type="entry name" value="CheY-like_superfamily"/>
</dbReference>
<feature type="modified residue" description="4-aspartylphosphate" evidence="2">
    <location>
        <position position="55"/>
    </location>
</feature>
<dbReference type="Gene3D" id="3.40.50.2300">
    <property type="match status" value="1"/>
</dbReference>
<dbReference type="CDD" id="cd00156">
    <property type="entry name" value="REC"/>
    <property type="match status" value="1"/>
</dbReference>
<evidence type="ECO:0000313" key="5">
    <source>
        <dbReference type="EMBL" id="GHO54681.1"/>
    </source>
</evidence>
<sequence length="734" mass="78244">MSSISRIFVIEDDEHIGQQLVNALRNDGYGVWGVTNGGDAVRALWADEYDVVICDLDAPGIEGFELLQWLRAYHPNTRTVLLGGIKAEKMRTQALENGAVGYLEKPLDVRLLREELRRMQDDTGFTVDLDSFDLLDVIQIITMSRKNIALLVNTGLEERGLLRFQNGELVWAEYGFLRGEEAFFALAAHKNGTVIHQPWNGQVIPNVKQPLSRLIMQALQYRTKYGQGEMPQPTGAQPALNALSFDDIDDTPFGMVATTEGASGQIPVQPSGAFPATNGMYDLSGQVPVMGSMPLPSGQLPAPNIAGAMPGQFSIPETSGSISDIWPTPGSLSGSMPVAGNMPFMPETDQDFGISTPLGQMNQTPASGIHSALSQGLNAGSGSFPAQPLGQPVPESGLRDVIFGPAITQQDEGGVGMSDEAQKEWWERTGELPRLDEAMMREWSKGQAVNTNGLQPAAQAEAGNHGQAQLFAPQPSMQVPQDILAQQPLPSWLTDQPTASNLPVIRPGMTEPGQASSPAQGGEWSDPYQAGSSGPVYGSSGLYPLQQGSGMQPAIRPESVNEVGGETMRRPAITNNHLQSFQARNTSGPLPINNSMPGVESAQADQSQNRDAFNYPALSTALQTLGYSVKGFVAAAVVSMEGSPLAQISVDDSDVTPLCAPLSAMMKSAQQGAELGGWGACEDVLLRNAGRYIMARIVGSRRSAFLVVITTHEANPAESLSIVANIEGAVNAAL</sequence>
<dbReference type="SMART" id="SM00448">
    <property type="entry name" value="REC"/>
    <property type="match status" value="1"/>
</dbReference>
<feature type="compositionally biased region" description="Polar residues" evidence="3">
    <location>
        <begin position="583"/>
        <end position="596"/>
    </location>
</feature>
<feature type="region of interest" description="Disordered" evidence="3">
    <location>
        <begin position="583"/>
        <end position="607"/>
    </location>
</feature>
<reference evidence="5 6" key="1">
    <citation type="journal article" date="2021" name="Int. J. Syst. Evol. Microbiol.">
        <title>Reticulibacter mediterranei gen. nov., sp. nov., within the new family Reticulibacteraceae fam. nov., and Ktedonospora formicarum gen. nov., sp. nov., Ktedonobacter robiniae sp. nov., Dictyobacter formicarum sp. nov. and Dictyobacter arantiisoli sp. nov., belonging to the class Ktedonobacteria.</title>
        <authorList>
            <person name="Yabe S."/>
            <person name="Zheng Y."/>
            <person name="Wang C.M."/>
            <person name="Sakai Y."/>
            <person name="Abe K."/>
            <person name="Yokota A."/>
            <person name="Donadio S."/>
            <person name="Cavaletti L."/>
            <person name="Monciardini P."/>
        </authorList>
    </citation>
    <scope>NUCLEOTIDE SEQUENCE [LARGE SCALE GENOMIC DNA]</scope>
    <source>
        <strain evidence="5 6">SOSP1-30</strain>
    </source>
</reference>
<organism evidence="5 6">
    <name type="scientific">Ktedonobacter robiniae</name>
    <dbReference type="NCBI Taxonomy" id="2778365"/>
    <lineage>
        <taxon>Bacteria</taxon>
        <taxon>Bacillati</taxon>
        <taxon>Chloroflexota</taxon>
        <taxon>Ktedonobacteria</taxon>
        <taxon>Ktedonobacterales</taxon>
        <taxon>Ktedonobacteraceae</taxon>
        <taxon>Ktedonobacter</taxon>
    </lineage>
</organism>
<feature type="region of interest" description="Disordered" evidence="3">
    <location>
        <begin position="492"/>
        <end position="563"/>
    </location>
</feature>
<dbReference type="Pfam" id="PF14332">
    <property type="entry name" value="DUF4388"/>
    <property type="match status" value="1"/>
</dbReference>
<keyword evidence="6" id="KW-1185">Reference proteome</keyword>
<evidence type="ECO:0000256" key="1">
    <source>
        <dbReference type="ARBA" id="ARBA00022553"/>
    </source>
</evidence>
<evidence type="ECO:0000256" key="3">
    <source>
        <dbReference type="SAM" id="MobiDB-lite"/>
    </source>
</evidence>
<dbReference type="SUPFAM" id="SSF103196">
    <property type="entry name" value="Roadblock/LC7 domain"/>
    <property type="match status" value="1"/>
</dbReference>
<gene>
    <name evidence="5" type="ORF">KSB_31560</name>
</gene>
<evidence type="ECO:0000256" key="2">
    <source>
        <dbReference type="PROSITE-ProRule" id="PRU00169"/>
    </source>
</evidence>
<dbReference type="RefSeq" id="WP_201371361.1">
    <property type="nucleotide sequence ID" value="NZ_BNJG01000001.1"/>
</dbReference>
<protein>
    <recommendedName>
        <fullName evidence="4">Response regulatory domain-containing protein</fullName>
    </recommendedName>
</protein>
<dbReference type="Proteomes" id="UP000654345">
    <property type="component" value="Unassembled WGS sequence"/>
</dbReference>
<keyword evidence="1 2" id="KW-0597">Phosphoprotein</keyword>
<dbReference type="SUPFAM" id="SSF52172">
    <property type="entry name" value="CheY-like"/>
    <property type="match status" value="1"/>
</dbReference>